<name>A0A382Q5P7_9ZZZZ</name>
<organism evidence="3">
    <name type="scientific">marine metagenome</name>
    <dbReference type="NCBI Taxonomy" id="408172"/>
    <lineage>
        <taxon>unclassified sequences</taxon>
        <taxon>metagenomes</taxon>
        <taxon>ecological metagenomes</taxon>
    </lineage>
</organism>
<evidence type="ECO:0000256" key="1">
    <source>
        <dbReference type="ARBA" id="ARBA00022598"/>
    </source>
</evidence>
<dbReference type="AlphaFoldDB" id="A0A382Q5P7"/>
<feature type="domain" description="AMP-dependent synthetase/ligase" evidence="2">
    <location>
        <begin position="64"/>
        <end position="269"/>
    </location>
</feature>
<dbReference type="InterPro" id="IPR020845">
    <property type="entry name" value="AMP-binding_CS"/>
</dbReference>
<keyword evidence="1" id="KW-0436">Ligase</keyword>
<gene>
    <name evidence="3" type="ORF">METZ01_LOCUS333753</name>
</gene>
<feature type="non-terminal residue" evidence="3">
    <location>
        <position position="1"/>
    </location>
</feature>
<reference evidence="3" key="1">
    <citation type="submission" date="2018-05" db="EMBL/GenBank/DDBJ databases">
        <authorList>
            <person name="Lanie J.A."/>
            <person name="Ng W.-L."/>
            <person name="Kazmierczak K.M."/>
            <person name="Andrzejewski T.M."/>
            <person name="Davidsen T.M."/>
            <person name="Wayne K.J."/>
            <person name="Tettelin H."/>
            <person name="Glass J.I."/>
            <person name="Rusch D."/>
            <person name="Podicherti R."/>
            <person name="Tsui H.-C.T."/>
            <person name="Winkler M.E."/>
        </authorList>
    </citation>
    <scope>NUCLEOTIDE SEQUENCE</scope>
</reference>
<protein>
    <recommendedName>
        <fullName evidence="2">AMP-dependent synthetase/ligase domain-containing protein</fullName>
    </recommendedName>
</protein>
<dbReference type="Gene3D" id="3.40.50.12780">
    <property type="entry name" value="N-terminal domain of ligase-like"/>
    <property type="match status" value="1"/>
</dbReference>
<evidence type="ECO:0000313" key="3">
    <source>
        <dbReference type="EMBL" id="SVC80899.1"/>
    </source>
</evidence>
<dbReference type="InterPro" id="IPR042099">
    <property type="entry name" value="ANL_N_sf"/>
</dbReference>
<feature type="non-terminal residue" evidence="3">
    <location>
        <position position="273"/>
    </location>
</feature>
<sequence length="273" mass="30290">VSLWTQRAGNEWILNEMGDVIDTFARDNLPPPELWPELDLSHPAYQYPERLNCVTRFLDRWIEQGVGHRTAITTPTESWSYQQLYERVNQIAHVLVDDYGLVSGNRVLLRSANTPMMLAAYLAVMRVGGIAVGTMPLLRAAELVEILNKAKITHALCDVRLLEELEMARVNAAELTCIGSFNTAGQGGLEDRMADKPNEYSPYDSASDDVCLIAFTSGTTGKPKGTMHFHRDLLAICDGFSRMILRPKPEDIFCGSPPLAFTFGLGGMALFPL</sequence>
<proteinExistence type="predicted"/>
<accession>A0A382Q5P7</accession>
<dbReference type="EMBL" id="UINC01112159">
    <property type="protein sequence ID" value="SVC80899.1"/>
    <property type="molecule type" value="Genomic_DNA"/>
</dbReference>
<dbReference type="GO" id="GO:0016878">
    <property type="term" value="F:acid-thiol ligase activity"/>
    <property type="evidence" value="ECO:0007669"/>
    <property type="project" value="TreeGrafter"/>
</dbReference>
<dbReference type="PANTHER" id="PTHR43352">
    <property type="entry name" value="ACETYL-COA SYNTHETASE"/>
    <property type="match status" value="1"/>
</dbReference>
<dbReference type="GO" id="GO:0044550">
    <property type="term" value="P:secondary metabolite biosynthetic process"/>
    <property type="evidence" value="ECO:0007669"/>
    <property type="project" value="TreeGrafter"/>
</dbReference>
<dbReference type="SUPFAM" id="SSF56801">
    <property type="entry name" value="Acetyl-CoA synthetase-like"/>
    <property type="match status" value="1"/>
</dbReference>
<dbReference type="PANTHER" id="PTHR43352:SF1">
    <property type="entry name" value="ANTHRANILATE--COA LIGASE"/>
    <property type="match status" value="1"/>
</dbReference>
<dbReference type="Pfam" id="PF00501">
    <property type="entry name" value="AMP-binding"/>
    <property type="match status" value="1"/>
</dbReference>
<dbReference type="PROSITE" id="PS00455">
    <property type="entry name" value="AMP_BINDING"/>
    <property type="match status" value="1"/>
</dbReference>
<dbReference type="InterPro" id="IPR000873">
    <property type="entry name" value="AMP-dep_synth/lig_dom"/>
</dbReference>
<evidence type="ECO:0000259" key="2">
    <source>
        <dbReference type="Pfam" id="PF00501"/>
    </source>
</evidence>